<dbReference type="Pfam" id="PF03167">
    <property type="entry name" value="UDG"/>
    <property type="match status" value="1"/>
</dbReference>
<dbReference type="AlphaFoldDB" id="A0A2T5XUN6"/>
<organism evidence="2 3">
    <name type="scientific">Capnocytophaga leadbetteri</name>
    <dbReference type="NCBI Taxonomy" id="327575"/>
    <lineage>
        <taxon>Bacteria</taxon>
        <taxon>Pseudomonadati</taxon>
        <taxon>Bacteroidota</taxon>
        <taxon>Flavobacteriia</taxon>
        <taxon>Flavobacteriales</taxon>
        <taxon>Flavobacteriaceae</taxon>
        <taxon>Capnocytophaga</taxon>
    </lineage>
</organism>
<dbReference type="SUPFAM" id="SSF52141">
    <property type="entry name" value="Uracil-DNA glycosylase-like"/>
    <property type="match status" value="1"/>
</dbReference>
<dbReference type="RefSeq" id="WP_107781994.1">
    <property type="nucleotide sequence ID" value="NZ_QBKG01000005.1"/>
</dbReference>
<comment type="caution">
    <text evidence="2">The sequence shown here is derived from an EMBL/GenBank/DDBJ whole genome shotgun (WGS) entry which is preliminary data.</text>
</comment>
<accession>A0A2T5XUN6</accession>
<dbReference type="InterPro" id="IPR036895">
    <property type="entry name" value="Uracil-DNA_glycosylase-like_sf"/>
</dbReference>
<proteinExistence type="predicted"/>
<reference evidence="2 3" key="1">
    <citation type="submission" date="2018-04" db="EMBL/GenBank/DDBJ databases">
        <title>Genomic Encyclopedia of Archaeal and Bacterial Type Strains, Phase II (KMG-II): from individual species to whole genera.</title>
        <authorList>
            <person name="Goeker M."/>
        </authorList>
    </citation>
    <scope>NUCLEOTIDE SEQUENCE [LARGE SCALE GENOMIC DNA]</scope>
    <source>
        <strain evidence="2 3">DSM 22902</strain>
    </source>
</reference>
<dbReference type="GeneID" id="84580539"/>
<feature type="domain" description="Uracil-DNA glycosylase-like" evidence="1">
    <location>
        <begin position="39"/>
        <end position="203"/>
    </location>
</feature>
<evidence type="ECO:0000313" key="3">
    <source>
        <dbReference type="Proteomes" id="UP000243985"/>
    </source>
</evidence>
<gene>
    <name evidence="2" type="ORF">C8P65_1055</name>
</gene>
<evidence type="ECO:0000313" key="2">
    <source>
        <dbReference type="EMBL" id="PTX07002.1"/>
    </source>
</evidence>
<name>A0A2T5XUN6_9FLAO</name>
<protein>
    <submittedName>
        <fullName evidence="2">Uracil DNA glycosylase superfamily protein</fullName>
    </submittedName>
</protein>
<dbReference type="EMBL" id="QBKG01000005">
    <property type="protein sequence ID" value="PTX07002.1"/>
    <property type="molecule type" value="Genomic_DNA"/>
</dbReference>
<dbReference type="Gene3D" id="3.40.470.10">
    <property type="entry name" value="Uracil-DNA glycosylase-like domain"/>
    <property type="match status" value="1"/>
</dbReference>
<sequence>MSKFVPELEQWAAEVIEKITPIAEQIDLAYYPLQTEAKMNPELLIIGLNPGSEGKYEEQRRNDKWEFKDGKITIERLLKGNPFIEEKEEWKIFRGLNRIPFIKQAVDSNNYCFMNYVYFGTSVFEKIKKHPEAIQICKELTKKFIEIINPKHIIVLGLEGMESISKIEKTLLKGKTKRLLVQGGDLFGKQVLAISHPSYAVSAAEYEAIDTNIKEFYEGKPLKPFTFKPNVKASDVNIEKINKILAGKLEFTLWKNKENIYAAQCKGVGNDVLDFRIDLNQNEKYLSFRSLEHPKKLENTEVYKNTFKEPFSIEVNAWFVEKFLNNYPQDQAIEQEIADDLLSLLNAIKAQQ</sequence>
<evidence type="ECO:0000259" key="1">
    <source>
        <dbReference type="Pfam" id="PF03167"/>
    </source>
</evidence>
<dbReference type="InterPro" id="IPR005122">
    <property type="entry name" value="Uracil-DNA_glycosylase-like"/>
</dbReference>
<dbReference type="Proteomes" id="UP000243985">
    <property type="component" value="Unassembled WGS sequence"/>
</dbReference>